<gene>
    <name evidence="2" type="ORF">LCGC14_2843700</name>
</gene>
<evidence type="ECO:0000313" key="2">
    <source>
        <dbReference type="EMBL" id="KKK78426.1"/>
    </source>
</evidence>
<sequence length="114" mass="12142">MATIPREQEILANIKRLRQEGAARQQAQDAELSAAAARAQEAGELRKAQEAADAGEQRGQQTAQRTEQAQAGQRPDALAQLRGPSQVTGQENDFFPFPDIAGEQPVPGGPQPTG</sequence>
<feature type="non-terminal residue" evidence="2">
    <location>
        <position position="114"/>
    </location>
</feature>
<feature type="compositionally biased region" description="Basic and acidic residues" evidence="1">
    <location>
        <begin position="41"/>
        <end position="50"/>
    </location>
</feature>
<reference evidence="2" key="1">
    <citation type="journal article" date="2015" name="Nature">
        <title>Complex archaea that bridge the gap between prokaryotes and eukaryotes.</title>
        <authorList>
            <person name="Spang A."/>
            <person name="Saw J.H."/>
            <person name="Jorgensen S.L."/>
            <person name="Zaremba-Niedzwiedzka K."/>
            <person name="Martijn J."/>
            <person name="Lind A.E."/>
            <person name="van Eijk R."/>
            <person name="Schleper C."/>
            <person name="Guy L."/>
            <person name="Ettema T.J."/>
        </authorList>
    </citation>
    <scope>NUCLEOTIDE SEQUENCE</scope>
</reference>
<accession>A0A0F9B1K9</accession>
<comment type="caution">
    <text evidence="2">The sequence shown here is derived from an EMBL/GenBank/DDBJ whole genome shotgun (WGS) entry which is preliminary data.</text>
</comment>
<name>A0A0F9B1K9_9ZZZZ</name>
<dbReference type="EMBL" id="LAZR01054498">
    <property type="protein sequence ID" value="KKK78426.1"/>
    <property type="molecule type" value="Genomic_DNA"/>
</dbReference>
<feature type="compositionally biased region" description="Low complexity" evidence="1">
    <location>
        <begin position="25"/>
        <end position="40"/>
    </location>
</feature>
<feature type="region of interest" description="Disordered" evidence="1">
    <location>
        <begin position="19"/>
        <end position="114"/>
    </location>
</feature>
<feature type="compositionally biased region" description="Low complexity" evidence="1">
    <location>
        <begin position="57"/>
        <end position="74"/>
    </location>
</feature>
<protein>
    <submittedName>
        <fullName evidence="2">Uncharacterized protein</fullName>
    </submittedName>
</protein>
<organism evidence="2">
    <name type="scientific">marine sediment metagenome</name>
    <dbReference type="NCBI Taxonomy" id="412755"/>
    <lineage>
        <taxon>unclassified sequences</taxon>
        <taxon>metagenomes</taxon>
        <taxon>ecological metagenomes</taxon>
    </lineage>
</organism>
<dbReference type="AlphaFoldDB" id="A0A0F9B1K9"/>
<proteinExistence type="predicted"/>
<evidence type="ECO:0000256" key="1">
    <source>
        <dbReference type="SAM" id="MobiDB-lite"/>
    </source>
</evidence>